<dbReference type="EMBL" id="AUZY01008875">
    <property type="protein sequence ID" value="EQD44550.1"/>
    <property type="molecule type" value="Genomic_DNA"/>
</dbReference>
<comment type="caution">
    <text evidence="2">The sequence shown here is derived from an EMBL/GenBank/DDBJ whole genome shotgun (WGS) entry which is preliminary data.</text>
</comment>
<accession>T1AR83</accession>
<dbReference type="InterPro" id="IPR003759">
    <property type="entry name" value="Cbl-bd_cap"/>
</dbReference>
<dbReference type="Gene3D" id="1.10.1240.10">
    <property type="entry name" value="Methionine synthase domain"/>
    <property type="match status" value="1"/>
</dbReference>
<dbReference type="InterPro" id="IPR036724">
    <property type="entry name" value="Cobalamin-bd_sf"/>
</dbReference>
<reference evidence="2" key="2">
    <citation type="journal article" date="2014" name="ISME J.">
        <title>Microbial stratification in low pH oxic and suboxic macroscopic growths along an acid mine drainage.</title>
        <authorList>
            <person name="Mendez-Garcia C."/>
            <person name="Mesa V."/>
            <person name="Sprenger R.R."/>
            <person name="Richter M."/>
            <person name="Diez M.S."/>
            <person name="Solano J."/>
            <person name="Bargiela R."/>
            <person name="Golyshina O.V."/>
            <person name="Manteca A."/>
            <person name="Ramos J.L."/>
            <person name="Gallego J.R."/>
            <person name="Llorente I."/>
            <person name="Martins Dos Santos V.A."/>
            <person name="Jensen O.N."/>
            <person name="Pelaez A.I."/>
            <person name="Sanchez J."/>
            <person name="Ferrer M."/>
        </authorList>
    </citation>
    <scope>NUCLEOTIDE SEQUENCE</scope>
</reference>
<name>T1AR83_9ZZZZ</name>
<reference evidence="2" key="1">
    <citation type="submission" date="2013-08" db="EMBL/GenBank/DDBJ databases">
        <authorList>
            <person name="Mendez C."/>
            <person name="Richter M."/>
            <person name="Ferrer M."/>
            <person name="Sanchez J."/>
        </authorList>
    </citation>
    <scope>NUCLEOTIDE SEQUENCE</scope>
</reference>
<dbReference type="PROSITE" id="PS51332">
    <property type="entry name" value="B12_BINDING"/>
    <property type="match status" value="1"/>
</dbReference>
<dbReference type="InterPro" id="IPR036594">
    <property type="entry name" value="Meth_synthase_dom"/>
</dbReference>
<dbReference type="GO" id="GO:0046872">
    <property type="term" value="F:metal ion binding"/>
    <property type="evidence" value="ECO:0007669"/>
    <property type="project" value="InterPro"/>
</dbReference>
<feature type="domain" description="B12-binding" evidence="1">
    <location>
        <begin position="162"/>
        <end position="286"/>
    </location>
</feature>
<evidence type="ECO:0000313" key="2">
    <source>
        <dbReference type="EMBL" id="EQD44550.1"/>
    </source>
</evidence>
<dbReference type="AlphaFoldDB" id="T1AR83"/>
<dbReference type="CDD" id="cd02065">
    <property type="entry name" value="B12-binding_like"/>
    <property type="match status" value="1"/>
</dbReference>
<dbReference type="Pfam" id="PF02607">
    <property type="entry name" value="B12-binding_2"/>
    <property type="match status" value="1"/>
</dbReference>
<protein>
    <submittedName>
        <fullName evidence="2">Transcriptional regulator, MarR family protein</fullName>
    </submittedName>
</protein>
<dbReference type="InterPro" id="IPR006158">
    <property type="entry name" value="Cobalamin-bd"/>
</dbReference>
<evidence type="ECO:0000259" key="1">
    <source>
        <dbReference type="PROSITE" id="PS51332"/>
    </source>
</evidence>
<gene>
    <name evidence="2" type="ORF">B1B_13480</name>
</gene>
<sequence length="286" mass="31694">MTFVRVKRVRGRPYGYLVENTWRAERGQSRQRVLGYLGRLDRFRPERLPAAHRTPEILHQLTVMRAAERKRTLDTAARHRERFVAALLAGDAARTARMAKEGIRDLGREEFLEHVLAGALHEIGHRWSQGAVTVSQEHLASAILIEYLARLNGTRSPRASTGPEVVLCVPDGEQHTLPLLLAEIPLREKGYRIANIGPSAPTESTAAIVRARRPAGVLISVTQPRCLESAGELARELRRQLPNLRVAIGGQAVASSPTPPAFAGVELHRGPIADYLDAWPDVRPRS</sequence>
<dbReference type="Pfam" id="PF02310">
    <property type="entry name" value="B12-binding"/>
    <property type="match status" value="1"/>
</dbReference>
<organism evidence="2">
    <name type="scientific">mine drainage metagenome</name>
    <dbReference type="NCBI Taxonomy" id="410659"/>
    <lineage>
        <taxon>unclassified sequences</taxon>
        <taxon>metagenomes</taxon>
        <taxon>ecological metagenomes</taxon>
    </lineage>
</organism>
<proteinExistence type="predicted"/>
<dbReference type="GO" id="GO:0031419">
    <property type="term" value="F:cobalamin binding"/>
    <property type="evidence" value="ECO:0007669"/>
    <property type="project" value="InterPro"/>
</dbReference>
<dbReference type="SUPFAM" id="SSF52242">
    <property type="entry name" value="Cobalamin (vitamin B12)-binding domain"/>
    <property type="match status" value="1"/>
</dbReference>
<dbReference type="Gene3D" id="3.40.50.280">
    <property type="entry name" value="Cobalamin-binding domain"/>
    <property type="match status" value="1"/>
</dbReference>